<evidence type="ECO:0000256" key="1">
    <source>
        <dbReference type="SAM" id="MobiDB-lite"/>
    </source>
</evidence>
<feature type="region of interest" description="Disordered" evidence="1">
    <location>
        <begin position="55"/>
        <end position="81"/>
    </location>
</feature>
<organism evidence="2 3">
    <name type="scientific">Salicibibacter cibi</name>
    <dbReference type="NCBI Taxonomy" id="2743001"/>
    <lineage>
        <taxon>Bacteria</taxon>
        <taxon>Bacillati</taxon>
        <taxon>Bacillota</taxon>
        <taxon>Bacilli</taxon>
        <taxon>Bacillales</taxon>
        <taxon>Bacillaceae</taxon>
        <taxon>Salicibibacter</taxon>
    </lineage>
</organism>
<protein>
    <submittedName>
        <fullName evidence="2">Uncharacterized protein</fullName>
    </submittedName>
</protein>
<dbReference type="Proteomes" id="UP000595349">
    <property type="component" value="Chromosome"/>
</dbReference>
<accession>A0A7T6ZAA2</accession>
<name>A0A7T6ZAA2_9BACI</name>
<dbReference type="KEGG" id="scib:HUG20_04945"/>
<proteinExistence type="predicted"/>
<keyword evidence="3" id="KW-1185">Reference proteome</keyword>
<feature type="region of interest" description="Disordered" evidence="1">
    <location>
        <begin position="29"/>
        <end position="48"/>
    </location>
</feature>
<reference evidence="2 3" key="1">
    <citation type="submission" date="2020-06" db="EMBL/GenBank/DDBJ databases">
        <title>Genomic analysis of Salicibibacter sp. NKC21-4.</title>
        <authorList>
            <person name="Oh Y.J."/>
        </authorList>
    </citation>
    <scope>NUCLEOTIDE SEQUENCE [LARGE SCALE GENOMIC DNA]</scope>
    <source>
        <strain evidence="2 3">NKC21-4</strain>
    </source>
</reference>
<sequence length="117" mass="13484">MLYFIDYLMEIPKEMAEKLQKDIKPMIGKGANDMMDEQTYPDPPTLKPIFDELREEGKELGKAEGRAEGRTEGKTEGKSERTIEIAEEMLKKVFSDEEIIEITGLTEKELDEIKDRV</sequence>
<evidence type="ECO:0000313" key="2">
    <source>
        <dbReference type="EMBL" id="QQK79301.1"/>
    </source>
</evidence>
<dbReference type="AlphaFoldDB" id="A0A7T6ZAA2"/>
<gene>
    <name evidence="2" type="ORF">HUG20_04945</name>
</gene>
<dbReference type="EMBL" id="CP054706">
    <property type="protein sequence ID" value="QQK79301.1"/>
    <property type="molecule type" value="Genomic_DNA"/>
</dbReference>
<evidence type="ECO:0000313" key="3">
    <source>
        <dbReference type="Proteomes" id="UP000595349"/>
    </source>
</evidence>